<protein>
    <recommendedName>
        <fullName evidence="4">Thrombospondin type 3 repeat-containing protein</fullName>
    </recommendedName>
</protein>
<proteinExistence type="predicted"/>
<dbReference type="InterPro" id="IPR028974">
    <property type="entry name" value="TSP_type-3_rpt"/>
</dbReference>
<sequence length="347" mass="38486">MKKTLGLLSLIILLYSCDDGDIVVTDFAIENATLNVCGLEQKVIYATNNDGVYESLSLVLNASGTINDSVSNLLITDVREDEYTFSLSSSNRLIYRIYDGAIANDYFCSNVPPSQPKVLQEFVSGDAGTVTIRVAYSDVSNDNNDADTDGDGIPNSMEGYDPALSDAEMLDTDGDGIPDYLDIDDDGDNVPTRLELDPEEGSWEDNGFLDTDRDGTPNYLDADDDGDGVPTRNEVDERDLENLDEGQILNPLNYRNEGELNFLNEFYKELVGENPTYIENRINRKIITEVIISGFSLKDSNGNSPDINTNRDYNMGSFNSSFNKTYLRNIDSEEDSEEETPTDNVEE</sequence>
<dbReference type="PROSITE" id="PS51257">
    <property type="entry name" value="PROKAR_LIPOPROTEIN"/>
    <property type="match status" value="1"/>
</dbReference>
<keyword evidence="3" id="KW-1185">Reference proteome</keyword>
<dbReference type="SUPFAM" id="SSF103647">
    <property type="entry name" value="TSP type-3 repeat"/>
    <property type="match status" value="1"/>
</dbReference>
<comment type="caution">
    <text evidence="2">The sequence shown here is derived from an EMBL/GenBank/DDBJ whole genome shotgun (WGS) entry which is preliminary data.</text>
</comment>
<evidence type="ECO:0008006" key="4">
    <source>
        <dbReference type="Google" id="ProtNLM"/>
    </source>
</evidence>
<dbReference type="Proteomes" id="UP001595793">
    <property type="component" value="Unassembled WGS sequence"/>
</dbReference>
<dbReference type="Gene3D" id="4.10.1080.10">
    <property type="entry name" value="TSP type-3 repeat"/>
    <property type="match status" value="1"/>
</dbReference>
<evidence type="ECO:0000313" key="3">
    <source>
        <dbReference type="Proteomes" id="UP001595793"/>
    </source>
</evidence>
<organism evidence="2 3">
    <name type="scientific">Zunongwangia endophytica</name>
    <dbReference type="NCBI Taxonomy" id="1808945"/>
    <lineage>
        <taxon>Bacteria</taxon>
        <taxon>Pseudomonadati</taxon>
        <taxon>Bacteroidota</taxon>
        <taxon>Flavobacteriia</taxon>
        <taxon>Flavobacteriales</taxon>
        <taxon>Flavobacteriaceae</taxon>
        <taxon>Zunongwangia</taxon>
    </lineage>
</organism>
<evidence type="ECO:0000256" key="1">
    <source>
        <dbReference type="SAM" id="MobiDB-lite"/>
    </source>
</evidence>
<accession>A0ABV8H151</accession>
<reference evidence="3" key="1">
    <citation type="journal article" date="2019" name="Int. J. Syst. Evol. Microbiol.">
        <title>The Global Catalogue of Microorganisms (GCM) 10K type strain sequencing project: providing services to taxonomists for standard genome sequencing and annotation.</title>
        <authorList>
            <consortium name="The Broad Institute Genomics Platform"/>
            <consortium name="The Broad Institute Genome Sequencing Center for Infectious Disease"/>
            <person name="Wu L."/>
            <person name="Ma J."/>
        </authorList>
    </citation>
    <scope>NUCLEOTIDE SEQUENCE [LARGE SCALE GENOMIC DNA]</scope>
    <source>
        <strain evidence="3">CECT 9128</strain>
    </source>
</reference>
<dbReference type="EMBL" id="JBHSAS010000002">
    <property type="protein sequence ID" value="MFC4025863.1"/>
    <property type="molecule type" value="Genomic_DNA"/>
</dbReference>
<gene>
    <name evidence="2" type="ORF">ACFOS1_00450</name>
</gene>
<name>A0ABV8H151_9FLAO</name>
<dbReference type="RefSeq" id="WP_290232972.1">
    <property type="nucleotide sequence ID" value="NZ_JAUFPZ010000002.1"/>
</dbReference>
<feature type="region of interest" description="Disordered" evidence="1">
    <location>
        <begin position="198"/>
        <end position="232"/>
    </location>
</feature>
<evidence type="ECO:0000313" key="2">
    <source>
        <dbReference type="EMBL" id="MFC4025863.1"/>
    </source>
</evidence>